<evidence type="ECO:0000313" key="1">
    <source>
        <dbReference type="EMBL" id="ELP63652.1"/>
    </source>
</evidence>
<comment type="caution">
    <text evidence="1">The sequence shown here is derived from an EMBL/GenBank/DDBJ whole genome shotgun (WGS) entry which is preliminary data.</text>
</comment>
<accession>L7EX96</accession>
<organism evidence="1 2">
    <name type="scientific">Streptomyces turgidiscabies (strain Car8)</name>
    <dbReference type="NCBI Taxonomy" id="698760"/>
    <lineage>
        <taxon>Bacteria</taxon>
        <taxon>Bacillati</taxon>
        <taxon>Actinomycetota</taxon>
        <taxon>Actinomycetes</taxon>
        <taxon>Kitasatosporales</taxon>
        <taxon>Streptomycetaceae</taxon>
        <taxon>Streptomyces</taxon>
    </lineage>
</organism>
<dbReference type="PATRIC" id="fig|698760.3.peg.7469"/>
<proteinExistence type="predicted"/>
<keyword evidence="2" id="KW-1185">Reference proteome</keyword>
<sequence length="69" mass="7509">MTQLVPAAEATRLFHSFLPALSVGPDRTCCVVRRCAVRAYGTRVHLCDLAKPVSRYRTGIATCTDVKGT</sequence>
<reference evidence="1 2" key="1">
    <citation type="journal article" date="2011" name="Plasmid">
        <title>Streptomyces turgidiscabies Car8 contains a modular pathogenicity island that shares virulence genes with other actinobacterial plant pathogens.</title>
        <authorList>
            <person name="Huguet-Tapia J.C."/>
            <person name="Badger J.H."/>
            <person name="Loria R."/>
            <person name="Pettis G.S."/>
        </authorList>
    </citation>
    <scope>NUCLEOTIDE SEQUENCE [LARGE SCALE GENOMIC DNA]</scope>
    <source>
        <strain evidence="1 2">Car8</strain>
    </source>
</reference>
<name>L7EX96_STRT8</name>
<dbReference type="Proteomes" id="UP000010931">
    <property type="component" value="Unassembled WGS sequence"/>
</dbReference>
<gene>
    <name evidence="1" type="ORF">STRTUCAR8_05512</name>
</gene>
<dbReference type="EMBL" id="AEJB01000511">
    <property type="protein sequence ID" value="ELP63652.1"/>
    <property type="molecule type" value="Genomic_DNA"/>
</dbReference>
<dbReference type="AlphaFoldDB" id="L7EX96"/>
<protein>
    <submittedName>
        <fullName evidence="1">Uncharacterized protein</fullName>
    </submittedName>
</protein>
<evidence type="ECO:0000313" key="2">
    <source>
        <dbReference type="Proteomes" id="UP000010931"/>
    </source>
</evidence>